<comment type="similarity">
    <text evidence="8">Belongs to the QueC family.</text>
</comment>
<keyword evidence="4" id="KW-0547">Nucleotide-binding</keyword>
<evidence type="ECO:0000256" key="5">
    <source>
        <dbReference type="ARBA" id="ARBA00022833"/>
    </source>
</evidence>
<name>A0A031LMZ1_9CREN</name>
<protein>
    <recommendedName>
        <fullName evidence="9">7-cyano-7-deazaguanine synthase</fullName>
        <ecNumber evidence="9">6.3.4.20</ecNumber>
    </recommendedName>
</protein>
<evidence type="ECO:0000313" key="12">
    <source>
        <dbReference type="Proteomes" id="UP000024332"/>
    </source>
</evidence>
<dbReference type="Proteomes" id="UP000024332">
    <property type="component" value="Unassembled WGS sequence"/>
</dbReference>
<evidence type="ECO:0000313" key="11">
    <source>
        <dbReference type="EMBL" id="EZQ07018.1"/>
    </source>
</evidence>
<dbReference type="Gene3D" id="3.40.50.620">
    <property type="entry name" value="HUPs"/>
    <property type="match status" value="1"/>
</dbReference>
<dbReference type="GO" id="GO:0005524">
    <property type="term" value="F:ATP binding"/>
    <property type="evidence" value="ECO:0007669"/>
    <property type="project" value="UniProtKB-KW"/>
</dbReference>
<dbReference type="GO" id="GO:0016874">
    <property type="term" value="F:ligase activity"/>
    <property type="evidence" value="ECO:0007669"/>
    <property type="project" value="UniProtKB-KW"/>
</dbReference>
<keyword evidence="2" id="KW-0436">Ligase</keyword>
<comment type="function">
    <text evidence="7">Catalyzes the ATP-dependent conversion of 7-carboxy-7-deazaguanine (CDG) to 7-cyano-7-deazaguanine (preQ(0)).</text>
</comment>
<accession>A0A031LMZ1</accession>
<comment type="pathway">
    <text evidence="1">Purine metabolism; 7-cyano-7-deazaguanine biosynthesis.</text>
</comment>
<comment type="caution">
    <text evidence="11">The sequence shown here is derived from an EMBL/GenBank/DDBJ whole genome shotgun (WGS) entry which is preliminary data.</text>
</comment>
<dbReference type="Pfam" id="PF06508">
    <property type="entry name" value="QueC"/>
    <property type="match status" value="1"/>
</dbReference>
<evidence type="ECO:0000256" key="9">
    <source>
        <dbReference type="ARBA" id="ARBA00039149"/>
    </source>
</evidence>
<dbReference type="GO" id="GO:0046872">
    <property type="term" value="F:metal ion binding"/>
    <property type="evidence" value="ECO:0007669"/>
    <property type="project" value="UniProtKB-KW"/>
</dbReference>
<evidence type="ECO:0000256" key="6">
    <source>
        <dbReference type="ARBA" id="ARBA00022840"/>
    </source>
</evidence>
<comment type="catalytic activity">
    <reaction evidence="10">
        <text>7-carboxy-7-carbaguanine + NH4(+) + 2 ATP = 7-cyano-7-carbaguanine + 2 AMP + 2 diphosphate + 2 H(+)</text>
        <dbReference type="Rhea" id="RHEA:27982"/>
        <dbReference type="ChEBI" id="CHEBI:15378"/>
        <dbReference type="ChEBI" id="CHEBI:28938"/>
        <dbReference type="ChEBI" id="CHEBI:30616"/>
        <dbReference type="ChEBI" id="CHEBI:33019"/>
        <dbReference type="ChEBI" id="CHEBI:45075"/>
        <dbReference type="ChEBI" id="CHEBI:61036"/>
        <dbReference type="ChEBI" id="CHEBI:456215"/>
        <dbReference type="EC" id="6.3.4.20"/>
    </reaction>
</comment>
<keyword evidence="5" id="KW-0862">Zinc</keyword>
<gene>
    <name evidence="11" type="ORF">CM19_06575</name>
</gene>
<organism evidence="11 12">
    <name type="scientific">Candidatus Acidianus copahuensis</name>
    <dbReference type="NCBI Taxonomy" id="1160895"/>
    <lineage>
        <taxon>Archaea</taxon>
        <taxon>Thermoproteota</taxon>
        <taxon>Thermoprotei</taxon>
        <taxon>Sulfolobales</taxon>
        <taxon>Sulfolobaceae</taxon>
        <taxon>Acidianus</taxon>
    </lineage>
</organism>
<dbReference type="STRING" id="1160895.CM19_06575"/>
<evidence type="ECO:0000256" key="7">
    <source>
        <dbReference type="ARBA" id="ARBA00037768"/>
    </source>
</evidence>
<keyword evidence="6" id="KW-0067">ATP-binding</keyword>
<proteinExistence type="inferred from homology"/>
<dbReference type="InterPro" id="IPR018317">
    <property type="entry name" value="QueC"/>
</dbReference>
<dbReference type="AlphaFoldDB" id="A0A031LMZ1"/>
<evidence type="ECO:0000256" key="1">
    <source>
        <dbReference type="ARBA" id="ARBA00005061"/>
    </source>
</evidence>
<dbReference type="PANTHER" id="PTHR42914:SF1">
    <property type="entry name" value="7-CYANO-7-DEAZAGUANINE SYNTHASE"/>
    <property type="match status" value="1"/>
</dbReference>
<evidence type="ECO:0000256" key="8">
    <source>
        <dbReference type="ARBA" id="ARBA00037993"/>
    </source>
</evidence>
<dbReference type="EMBL" id="JFZT01000039">
    <property type="protein sequence ID" value="EZQ07018.1"/>
    <property type="molecule type" value="Genomic_DNA"/>
</dbReference>
<evidence type="ECO:0000256" key="2">
    <source>
        <dbReference type="ARBA" id="ARBA00022598"/>
    </source>
</evidence>
<evidence type="ECO:0000256" key="3">
    <source>
        <dbReference type="ARBA" id="ARBA00022723"/>
    </source>
</evidence>
<evidence type="ECO:0000256" key="10">
    <source>
        <dbReference type="ARBA" id="ARBA00047890"/>
    </source>
</evidence>
<reference evidence="11 12" key="1">
    <citation type="submission" date="2014-03" db="EMBL/GenBank/DDBJ databases">
        <title>Draft genome sequence of the novel thermoacidophilic archaea Acidianus copahuensis ALE1 strain, isolated from Copahue volcanic area in Neuquen Argentina.</title>
        <authorList>
            <person name="Urbieta M.S."/>
            <person name="Rascovan N."/>
            <person name="Castro C."/>
            <person name="Revale S."/>
            <person name="Giaveno M.A."/>
            <person name="Vazquez M.P."/>
            <person name="Donati E.R."/>
        </authorList>
    </citation>
    <scope>NUCLEOTIDE SEQUENCE [LARGE SCALE GENOMIC DNA]</scope>
    <source>
        <strain evidence="11 12">ALE1</strain>
    </source>
</reference>
<keyword evidence="3" id="KW-0479">Metal-binding</keyword>
<sequence>MRSLLLMSGGLDSTAVAFSIKERDYDCLFLDYGQRSAKMQRRYVKENCGKLGKRVIELDIKKLGDFFAEGYWMRPHEPIVHRNVILLAIAITYAKEKGYDKVILATVNEECDYETNKPNIIRELKRLGEVMGIEVNTPYINLGKSLLLKIGISHGMDPAKTYSCLLGHEKHCGKCSQCLHRKLAFKALGLIDPTQYI</sequence>
<keyword evidence="12" id="KW-1185">Reference proteome</keyword>
<dbReference type="PANTHER" id="PTHR42914">
    <property type="entry name" value="7-CYANO-7-DEAZAGUANINE SYNTHASE"/>
    <property type="match status" value="1"/>
</dbReference>
<dbReference type="EC" id="6.3.4.20" evidence="9"/>
<dbReference type="InterPro" id="IPR014729">
    <property type="entry name" value="Rossmann-like_a/b/a_fold"/>
</dbReference>
<dbReference type="RefSeq" id="WP_048099535.1">
    <property type="nucleotide sequence ID" value="NZ_JFZT01000039.1"/>
</dbReference>
<evidence type="ECO:0000256" key="4">
    <source>
        <dbReference type="ARBA" id="ARBA00022741"/>
    </source>
</evidence>
<dbReference type="OrthoDB" id="6532at2157"/>
<dbReference type="SUPFAM" id="SSF52402">
    <property type="entry name" value="Adenine nucleotide alpha hydrolases-like"/>
    <property type="match status" value="1"/>
</dbReference>